<gene>
    <name evidence="2" type="ORF">BSZ19_35365</name>
</gene>
<evidence type="ECO:0000313" key="3">
    <source>
        <dbReference type="Proteomes" id="UP000193335"/>
    </source>
</evidence>
<evidence type="ECO:0000313" key="2">
    <source>
        <dbReference type="EMBL" id="OSJ26550.1"/>
    </source>
</evidence>
<reference evidence="2 3" key="1">
    <citation type="submission" date="2017-03" db="EMBL/GenBank/DDBJ databases">
        <title>Whole genome sequences of fourteen strains of Bradyrhizobium canariense and one strain of Bradyrhizobium japonicum isolated from Lupinus (Papilionoideae: Genisteae) species in Algeria.</title>
        <authorList>
            <person name="Crovadore J."/>
            <person name="Chekireb D."/>
            <person name="Brachmann A."/>
            <person name="Chablais R."/>
            <person name="Cochard B."/>
            <person name="Lefort F."/>
        </authorList>
    </citation>
    <scope>NUCLEOTIDE SEQUENCE [LARGE SCALE GENOMIC DNA]</scope>
    <source>
        <strain evidence="2 3">UBMA197</strain>
    </source>
</reference>
<dbReference type="InterPro" id="IPR004360">
    <property type="entry name" value="Glyas_Fos-R_dOase_dom"/>
</dbReference>
<dbReference type="InterPro" id="IPR037523">
    <property type="entry name" value="VOC_core"/>
</dbReference>
<proteinExistence type="predicted"/>
<dbReference type="EMBL" id="NAFL01000276">
    <property type="protein sequence ID" value="OSJ26550.1"/>
    <property type="molecule type" value="Genomic_DNA"/>
</dbReference>
<dbReference type="Pfam" id="PF00903">
    <property type="entry name" value="Glyoxalase"/>
    <property type="match status" value="1"/>
</dbReference>
<evidence type="ECO:0000259" key="1">
    <source>
        <dbReference type="PROSITE" id="PS51819"/>
    </source>
</evidence>
<dbReference type="InterPro" id="IPR029068">
    <property type="entry name" value="Glyas_Bleomycin-R_OHBP_Dase"/>
</dbReference>
<protein>
    <submittedName>
        <fullName evidence="2">Glyoxalase</fullName>
    </submittedName>
</protein>
<dbReference type="Proteomes" id="UP000193335">
    <property type="component" value="Unassembled WGS sequence"/>
</dbReference>
<dbReference type="RefSeq" id="WP_085403743.1">
    <property type="nucleotide sequence ID" value="NZ_NAFL01000276.1"/>
</dbReference>
<dbReference type="PROSITE" id="PS51819">
    <property type="entry name" value="VOC"/>
    <property type="match status" value="1"/>
</dbReference>
<accession>A0A1Y2JE35</accession>
<organism evidence="2 3">
    <name type="scientific">Bradyrhizobium japonicum</name>
    <dbReference type="NCBI Taxonomy" id="375"/>
    <lineage>
        <taxon>Bacteria</taxon>
        <taxon>Pseudomonadati</taxon>
        <taxon>Pseudomonadota</taxon>
        <taxon>Alphaproteobacteria</taxon>
        <taxon>Hyphomicrobiales</taxon>
        <taxon>Nitrobacteraceae</taxon>
        <taxon>Bradyrhizobium</taxon>
    </lineage>
</organism>
<comment type="caution">
    <text evidence="2">The sequence shown here is derived from an EMBL/GenBank/DDBJ whole genome shotgun (WGS) entry which is preliminary data.</text>
</comment>
<sequence>MSANPNHARVLLDHVTLRTNDLEGTRAFLEAVLDLKPGYRPAFSFPGYWLYADGDPVVHLIPGHGGPADRTGETIDHVGFRLADHDGMRRKLDSLGIPYSRMELPELGERRLFIRTPTKILLELVFRDTNTASPSVHQIQNQ</sequence>
<dbReference type="Gene3D" id="3.10.180.10">
    <property type="entry name" value="2,3-Dihydroxybiphenyl 1,2-Dioxygenase, domain 1"/>
    <property type="match status" value="1"/>
</dbReference>
<feature type="domain" description="VOC" evidence="1">
    <location>
        <begin position="11"/>
        <end position="127"/>
    </location>
</feature>
<name>A0A1Y2JE35_BRAJP</name>
<dbReference type="SUPFAM" id="SSF54593">
    <property type="entry name" value="Glyoxalase/Bleomycin resistance protein/Dihydroxybiphenyl dioxygenase"/>
    <property type="match status" value="1"/>
</dbReference>
<dbReference type="AlphaFoldDB" id="A0A1Y2JE35"/>